<name>A0A1G6XZT6_9BACT</name>
<protein>
    <submittedName>
        <fullName evidence="2">Uncharacterized protein</fullName>
    </submittedName>
</protein>
<gene>
    <name evidence="2" type="ORF">SAMN04488104_10734</name>
</gene>
<evidence type="ECO:0000313" key="3">
    <source>
        <dbReference type="Proteomes" id="UP000199060"/>
    </source>
</evidence>
<dbReference type="RefSeq" id="WP_087941422.1">
    <property type="nucleotide sequence ID" value="NZ_FNAC01000073.1"/>
</dbReference>
<feature type="compositionally biased region" description="Basic and acidic residues" evidence="1">
    <location>
        <begin position="152"/>
        <end position="175"/>
    </location>
</feature>
<feature type="compositionally biased region" description="Polar residues" evidence="1">
    <location>
        <begin position="128"/>
        <end position="151"/>
    </location>
</feature>
<sequence>MSESIKRMDEIINSLVSWLNDYPRHILTFKQKKRIEGILKRLERSEPIDPDEIQEAISNEYERVKKINLEIWSSKPVPNLAEYSDRFNYYYCEGCNERVLKKEQKNHRKTCNEWNQIHKEISNEITLAQSGKGTGSTFDQPGKTYESTGNQLKDEYNENRRLGGDRDIYLSRDQGKFGSYPSMDDYGDESSP</sequence>
<organism evidence="2 3">
    <name type="scientific">Algoriphagus faecimaris</name>
    <dbReference type="NCBI Taxonomy" id="686796"/>
    <lineage>
        <taxon>Bacteria</taxon>
        <taxon>Pseudomonadati</taxon>
        <taxon>Bacteroidota</taxon>
        <taxon>Cytophagia</taxon>
        <taxon>Cytophagales</taxon>
        <taxon>Cyclobacteriaceae</taxon>
        <taxon>Algoriphagus</taxon>
    </lineage>
</organism>
<accession>A0A1G6XZT6</accession>
<dbReference type="Proteomes" id="UP000199060">
    <property type="component" value="Unassembled WGS sequence"/>
</dbReference>
<evidence type="ECO:0000256" key="1">
    <source>
        <dbReference type="SAM" id="MobiDB-lite"/>
    </source>
</evidence>
<dbReference type="AlphaFoldDB" id="A0A1G6XZT6"/>
<dbReference type="EMBL" id="FNAC01000073">
    <property type="protein sequence ID" value="SDD83203.1"/>
    <property type="molecule type" value="Genomic_DNA"/>
</dbReference>
<reference evidence="3" key="1">
    <citation type="submission" date="2016-10" db="EMBL/GenBank/DDBJ databases">
        <authorList>
            <person name="Varghese N."/>
            <person name="Submissions S."/>
        </authorList>
    </citation>
    <scope>NUCLEOTIDE SEQUENCE [LARGE SCALE GENOMIC DNA]</scope>
    <source>
        <strain evidence="3">DSM 23095</strain>
    </source>
</reference>
<feature type="region of interest" description="Disordered" evidence="1">
    <location>
        <begin position="128"/>
        <end position="192"/>
    </location>
</feature>
<evidence type="ECO:0000313" key="2">
    <source>
        <dbReference type="EMBL" id="SDD83203.1"/>
    </source>
</evidence>
<keyword evidence="3" id="KW-1185">Reference proteome</keyword>
<proteinExistence type="predicted"/>